<dbReference type="PANTHER" id="PTHR45663">
    <property type="entry name" value="GEO12009P1"/>
    <property type="match status" value="1"/>
</dbReference>
<dbReference type="InterPro" id="IPR036249">
    <property type="entry name" value="Thioredoxin-like_sf"/>
</dbReference>
<dbReference type="GO" id="GO:0015035">
    <property type="term" value="F:protein-disulfide reductase activity"/>
    <property type="evidence" value="ECO:0007669"/>
    <property type="project" value="InterPro"/>
</dbReference>
<dbReference type="AlphaFoldDB" id="A0A3G3MFJ3"/>
<keyword evidence="10" id="KW-0934">Plastid</keyword>
<dbReference type="GeneID" id="38463327"/>
<feature type="site" description="Deprotonates C-terminal active site Cys" evidence="7">
    <location>
        <position position="26"/>
    </location>
</feature>
<dbReference type="RefSeq" id="YP_009541588.1">
    <property type="nucleotide sequence ID" value="NC_039977.1"/>
</dbReference>
<keyword evidence="2" id="KW-0813">Transport</keyword>
<evidence type="ECO:0000256" key="1">
    <source>
        <dbReference type="ARBA" id="ARBA00003318"/>
    </source>
</evidence>
<keyword evidence="3" id="KW-0249">Electron transport</keyword>
<dbReference type="GO" id="GO:0005737">
    <property type="term" value="C:cytoplasm"/>
    <property type="evidence" value="ECO:0007669"/>
    <property type="project" value="TreeGrafter"/>
</dbReference>
<reference evidence="10" key="1">
    <citation type="journal article" date="2018" name="Genome Biol. Evol.">
        <title>Mitochondrial and Plastid Genomes from Coralline Red Algae Provide Insights into the Incongruent Evolutionary Histories of Organelles.</title>
        <authorList>
            <person name="Lee J."/>
            <person name="Song H.J."/>
            <person name="In Park S."/>
            <person name="Lee Y.M."/>
            <person name="Jeong S.Y."/>
            <person name="Oh Cho T."/>
            <person name="Kim J.H."/>
            <person name="Choi H.G."/>
            <person name="Choi C.G."/>
            <person name="Nelson W.A."/>
            <person name="Fredericq S."/>
            <person name="Bhattacharya D."/>
            <person name="Su Yoon H."/>
        </authorList>
    </citation>
    <scope>NUCLEOTIDE SEQUENCE</scope>
</reference>
<feature type="active site" description="Nucleophile" evidence="7">
    <location>
        <position position="35"/>
    </location>
</feature>
<sequence length="110" mass="12368">MLKVSQIEDSAFEQEVLKSNKPVLVDFWAPWCGPCRMVATTVDQIANDYDQSIKVVKVNTDENPSTATFYGIRSIPTLMIFDKGEKIDTIIGAVPKSTLENKIQNYLNKI</sequence>
<feature type="site" description="Contributes to redox potential value" evidence="7">
    <location>
        <position position="33"/>
    </location>
</feature>
<dbReference type="PRINTS" id="PR00421">
    <property type="entry name" value="THIOREDOXIN"/>
</dbReference>
<dbReference type="InterPro" id="IPR013766">
    <property type="entry name" value="Thioredoxin_domain"/>
</dbReference>
<keyword evidence="5 8" id="KW-0676">Redox-active center</keyword>
<dbReference type="CDD" id="cd02947">
    <property type="entry name" value="TRX_family"/>
    <property type="match status" value="1"/>
</dbReference>
<dbReference type="PANTHER" id="PTHR45663:SF11">
    <property type="entry name" value="GEO12009P1"/>
    <property type="match status" value="1"/>
</dbReference>
<dbReference type="PIRSF" id="PIRSF000077">
    <property type="entry name" value="Thioredoxin"/>
    <property type="match status" value="1"/>
</dbReference>
<feature type="site" description="Contributes to redox potential value" evidence="7">
    <location>
        <position position="34"/>
    </location>
</feature>
<evidence type="ECO:0000256" key="3">
    <source>
        <dbReference type="ARBA" id="ARBA00022982"/>
    </source>
</evidence>
<evidence type="ECO:0000313" key="10">
    <source>
        <dbReference type="EMBL" id="AYR05597.1"/>
    </source>
</evidence>
<comment type="function">
    <text evidence="1">Participates in various redox reactions through the reversible oxidation of its active center dithiol to a disulfide and catalyzes dithiol-disulfide exchange reactions.</text>
</comment>
<proteinExistence type="inferred from homology"/>
<feature type="disulfide bond" description="Redox-active" evidence="8">
    <location>
        <begin position="32"/>
        <end position="35"/>
    </location>
</feature>
<dbReference type="Gene3D" id="3.40.30.10">
    <property type="entry name" value="Glutaredoxin"/>
    <property type="match status" value="1"/>
</dbReference>
<dbReference type="FunFam" id="3.40.30.10:FF:000001">
    <property type="entry name" value="Thioredoxin"/>
    <property type="match status" value="1"/>
</dbReference>
<dbReference type="EMBL" id="MH281626">
    <property type="protein sequence ID" value="AYR05597.1"/>
    <property type="molecule type" value="Genomic_DNA"/>
</dbReference>
<evidence type="ECO:0000256" key="5">
    <source>
        <dbReference type="ARBA" id="ARBA00023284"/>
    </source>
</evidence>
<feature type="active site" description="Nucleophile" evidence="7">
    <location>
        <position position="32"/>
    </location>
</feature>
<comment type="similarity">
    <text evidence="6">Belongs to the thioredoxin family.</text>
</comment>
<evidence type="ECO:0000256" key="4">
    <source>
        <dbReference type="ARBA" id="ARBA00023157"/>
    </source>
</evidence>
<dbReference type="NCBIfam" id="TIGR01068">
    <property type="entry name" value="thioredoxin"/>
    <property type="match status" value="1"/>
</dbReference>
<keyword evidence="4 8" id="KW-1015">Disulfide bond</keyword>
<dbReference type="PROSITE" id="PS00194">
    <property type="entry name" value="THIOREDOXIN_1"/>
    <property type="match status" value="1"/>
</dbReference>
<dbReference type="SUPFAM" id="SSF52833">
    <property type="entry name" value="Thioredoxin-like"/>
    <property type="match status" value="1"/>
</dbReference>
<dbReference type="Pfam" id="PF00085">
    <property type="entry name" value="Thioredoxin"/>
    <property type="match status" value="1"/>
</dbReference>
<dbReference type="InterPro" id="IPR017937">
    <property type="entry name" value="Thioredoxin_CS"/>
</dbReference>
<accession>A0A3G3MFJ3</accession>
<name>A0A3G3MFJ3_9FLOR</name>
<evidence type="ECO:0000256" key="2">
    <source>
        <dbReference type="ARBA" id="ARBA00022448"/>
    </source>
</evidence>
<evidence type="ECO:0000256" key="7">
    <source>
        <dbReference type="PIRSR" id="PIRSR000077-1"/>
    </source>
</evidence>
<evidence type="ECO:0000259" key="9">
    <source>
        <dbReference type="PROSITE" id="PS51352"/>
    </source>
</evidence>
<geneLocation type="plastid" evidence="10"/>
<dbReference type="InterPro" id="IPR005746">
    <property type="entry name" value="Thioredoxin"/>
</dbReference>
<protein>
    <recommendedName>
        <fullName evidence="6">Thioredoxin</fullName>
    </recommendedName>
</protein>
<organism evidence="10">
    <name type="scientific">Synarthrophyton chejuense</name>
    <dbReference type="NCBI Taxonomy" id="2485825"/>
    <lineage>
        <taxon>Eukaryota</taxon>
        <taxon>Rhodophyta</taxon>
        <taxon>Florideophyceae</taxon>
        <taxon>Corallinophycidae</taxon>
        <taxon>Hapalidiales</taxon>
        <taxon>Hapalidiaceae</taxon>
        <taxon>Melobesioideae</taxon>
        <taxon>Synarthrophyton</taxon>
    </lineage>
</organism>
<gene>
    <name evidence="10" type="primary">trxA</name>
</gene>
<evidence type="ECO:0000256" key="6">
    <source>
        <dbReference type="PIRNR" id="PIRNR000077"/>
    </source>
</evidence>
<dbReference type="PROSITE" id="PS51352">
    <property type="entry name" value="THIOREDOXIN_2"/>
    <property type="match status" value="1"/>
</dbReference>
<feature type="domain" description="Thioredoxin" evidence="9">
    <location>
        <begin position="1"/>
        <end position="108"/>
    </location>
</feature>
<evidence type="ECO:0000256" key="8">
    <source>
        <dbReference type="PIRSR" id="PIRSR000077-4"/>
    </source>
</evidence>